<gene>
    <name evidence="1" type="ORF">QS62_07935</name>
</gene>
<accession>A0A1A7NVF8</accession>
<dbReference type="Pfam" id="PF22758">
    <property type="entry name" value="Phage_cement"/>
    <property type="match status" value="1"/>
</dbReference>
<comment type="caution">
    <text evidence="1">The sequence shown here is derived from an EMBL/GenBank/DDBJ whole genome shotgun (WGS) entry which is preliminary data.</text>
</comment>
<dbReference type="InterPro" id="IPR054438">
    <property type="entry name" value="Struct_cement_gp24/gp6"/>
</dbReference>
<name>A0A1A7NVF8_9PAST</name>
<dbReference type="RefSeq" id="WP_066108483.1">
    <property type="nucleotide sequence ID" value="NZ_JTJL01000042.1"/>
</dbReference>
<keyword evidence="2" id="KW-1185">Reference proteome</keyword>
<protein>
    <recommendedName>
        <fullName evidence="3">Head decoration protein</fullName>
    </recommendedName>
</protein>
<organism evidence="1 2">
    <name type="scientific">Gallibacterium salpingitidis</name>
    <dbReference type="NCBI Taxonomy" id="505341"/>
    <lineage>
        <taxon>Bacteria</taxon>
        <taxon>Pseudomonadati</taxon>
        <taxon>Pseudomonadota</taxon>
        <taxon>Gammaproteobacteria</taxon>
        <taxon>Pasteurellales</taxon>
        <taxon>Pasteurellaceae</taxon>
        <taxon>Gallibacterium</taxon>
    </lineage>
</organism>
<dbReference type="AlphaFoldDB" id="A0A1A7NVF8"/>
<evidence type="ECO:0000313" key="1">
    <source>
        <dbReference type="EMBL" id="OBW92989.1"/>
    </source>
</evidence>
<proteinExistence type="predicted"/>
<sequence>MSVYDPFQQKAFAGMKGDSRYDLVESFAAESAVPFGVIVTQGTKINQVKLGGTVPVGIALHSHAVVGEYAQFDAVSVLRQGVAWCVVKDGETLTAGSVVKFDPATGKLTQNGTEFPNAVLKTDVIDCGQYGKLALVELA</sequence>
<evidence type="ECO:0000313" key="2">
    <source>
        <dbReference type="Proteomes" id="UP000092649"/>
    </source>
</evidence>
<dbReference type="Proteomes" id="UP000092649">
    <property type="component" value="Unassembled WGS sequence"/>
</dbReference>
<reference evidence="1 2" key="1">
    <citation type="submission" date="2014-11" db="EMBL/GenBank/DDBJ databases">
        <title>Pan-genome of Gallibacterium spp.</title>
        <authorList>
            <person name="Kudirkiene E."/>
            <person name="Bojesen A.M."/>
        </authorList>
    </citation>
    <scope>NUCLEOTIDE SEQUENCE [LARGE SCALE GENOMIC DNA]</scope>
    <source>
        <strain evidence="1 2">F150</strain>
    </source>
</reference>
<dbReference type="EMBL" id="JTJL01000042">
    <property type="protein sequence ID" value="OBW92989.1"/>
    <property type="molecule type" value="Genomic_DNA"/>
</dbReference>
<dbReference type="OrthoDB" id="8655191at2"/>
<evidence type="ECO:0008006" key="3">
    <source>
        <dbReference type="Google" id="ProtNLM"/>
    </source>
</evidence>